<dbReference type="AlphaFoldDB" id="A0AAV4B1A0"/>
<sequence length="125" mass="13875">MASLKLGVSMCVGEDKFHTDTVVLIFNSLKPPSRIRTGYLTLDVRPYVPLPMRYYKCHGYGKAPPESSLYLGGRHQWFQFQKPIAFTSCLSEAFERIVNGPLVHLLESGNLLSKFSAVSGGTIGH</sequence>
<comment type="caution">
    <text evidence="1">The sequence shown here is derived from an EMBL/GenBank/DDBJ whole genome shotgun (WGS) entry which is preliminary data.</text>
</comment>
<organism evidence="1 2">
    <name type="scientific">Plakobranchus ocellatus</name>
    <dbReference type="NCBI Taxonomy" id="259542"/>
    <lineage>
        <taxon>Eukaryota</taxon>
        <taxon>Metazoa</taxon>
        <taxon>Spiralia</taxon>
        <taxon>Lophotrochozoa</taxon>
        <taxon>Mollusca</taxon>
        <taxon>Gastropoda</taxon>
        <taxon>Heterobranchia</taxon>
        <taxon>Euthyneura</taxon>
        <taxon>Panpulmonata</taxon>
        <taxon>Sacoglossa</taxon>
        <taxon>Placobranchoidea</taxon>
        <taxon>Plakobranchidae</taxon>
        <taxon>Plakobranchus</taxon>
    </lineage>
</organism>
<dbReference type="Proteomes" id="UP000735302">
    <property type="component" value="Unassembled WGS sequence"/>
</dbReference>
<evidence type="ECO:0000313" key="2">
    <source>
        <dbReference type="Proteomes" id="UP000735302"/>
    </source>
</evidence>
<gene>
    <name evidence="1" type="ORF">PoB_003901300</name>
</gene>
<dbReference type="EMBL" id="BLXT01004423">
    <property type="protein sequence ID" value="GFO12508.1"/>
    <property type="molecule type" value="Genomic_DNA"/>
</dbReference>
<protein>
    <submittedName>
        <fullName evidence="1">Nucleic-acid-binding protein from mobile element jockey</fullName>
    </submittedName>
</protein>
<evidence type="ECO:0000313" key="1">
    <source>
        <dbReference type="EMBL" id="GFO12508.1"/>
    </source>
</evidence>
<name>A0AAV4B1A0_9GAST</name>
<proteinExistence type="predicted"/>
<accession>A0AAV4B1A0</accession>
<reference evidence="1 2" key="1">
    <citation type="journal article" date="2021" name="Elife">
        <title>Chloroplast acquisition without the gene transfer in kleptoplastic sea slugs, Plakobranchus ocellatus.</title>
        <authorList>
            <person name="Maeda T."/>
            <person name="Takahashi S."/>
            <person name="Yoshida T."/>
            <person name="Shimamura S."/>
            <person name="Takaki Y."/>
            <person name="Nagai Y."/>
            <person name="Toyoda A."/>
            <person name="Suzuki Y."/>
            <person name="Arimoto A."/>
            <person name="Ishii H."/>
            <person name="Satoh N."/>
            <person name="Nishiyama T."/>
            <person name="Hasebe M."/>
            <person name="Maruyama T."/>
            <person name="Minagawa J."/>
            <person name="Obokata J."/>
            <person name="Shigenobu S."/>
        </authorList>
    </citation>
    <scope>NUCLEOTIDE SEQUENCE [LARGE SCALE GENOMIC DNA]</scope>
</reference>
<keyword evidence="2" id="KW-1185">Reference proteome</keyword>